<feature type="transmembrane region" description="Helical" evidence="1">
    <location>
        <begin position="210"/>
        <end position="231"/>
    </location>
</feature>
<feature type="transmembrane region" description="Helical" evidence="1">
    <location>
        <begin position="61"/>
        <end position="81"/>
    </location>
</feature>
<name>A0A2S5RDU3_9MOLU</name>
<evidence type="ECO:0000313" key="2">
    <source>
        <dbReference type="EMBL" id="PPE05468.1"/>
    </source>
</evidence>
<feature type="transmembrane region" description="Helical" evidence="1">
    <location>
        <begin position="452"/>
        <end position="476"/>
    </location>
</feature>
<sequence length="499" mass="55376">MKKFNLKKIDFKTFFSGFKQNFPLIILALADVVVMAIPFYMENFIPNIYKNIGLSASEYSQASAIYGYVAIPSYLLGSYIGDKFKTKTLIVVSLIITCLLGGWYISLPITSTFATNSMVTAIQLDIIFAGFAFSCCGLFWGPLWKAVKNHSTEHIVGEMKERKVGQNNGYQGMMNGLIGLTLALFGTLLLELSQSKILPNIMINGRPIDSGFFILVTIYTALIVLSAVLALKYIKSIKEEGEASFSLKAIYHVLKNLQIWLLAFLVLGVYMLQMGLSSYVNYLSNIFLIPSIAVMILGIFRTYVMRFMVSGWFGKKADKAHSYIIWICLGLIVGIVLIFIGVVLPGFKNNFNPKDDPTVGTIVQVVACLNLVLLGALTWCLVTIRWSPLGAELKIENQNYAAGVNVISVIAFTPDAFFKQVKSAIEAKHNMPLVDPTTGQVTQVADQLGNQLILVVAIGMGLFGLISGIILYIVLYRQSDKFIFKKLSKKHRHKLQQVK</sequence>
<dbReference type="InterPro" id="IPR011701">
    <property type="entry name" value="MFS"/>
</dbReference>
<accession>A0A2S5RDU3</accession>
<keyword evidence="1" id="KW-0812">Transmembrane</keyword>
<feature type="transmembrane region" description="Helical" evidence="1">
    <location>
        <begin position="323"/>
        <end position="342"/>
    </location>
</feature>
<dbReference type="SUPFAM" id="SSF103473">
    <property type="entry name" value="MFS general substrate transporter"/>
    <property type="match status" value="2"/>
</dbReference>
<dbReference type="EMBL" id="PHNE01000002">
    <property type="protein sequence ID" value="PPE05468.1"/>
    <property type="molecule type" value="Genomic_DNA"/>
</dbReference>
<dbReference type="Proteomes" id="UP000237865">
    <property type="component" value="Unassembled WGS sequence"/>
</dbReference>
<dbReference type="GO" id="GO:0022857">
    <property type="term" value="F:transmembrane transporter activity"/>
    <property type="evidence" value="ECO:0007669"/>
    <property type="project" value="InterPro"/>
</dbReference>
<reference evidence="2 3" key="1">
    <citation type="submission" date="2017-11" db="EMBL/GenBank/DDBJ databases">
        <title>Genome sequence of Entomoplasma lucivorax PIPN-2 (ATCC 49196).</title>
        <authorList>
            <person name="Lo W.-S."/>
            <person name="Gasparich G.E."/>
            <person name="Kuo C.-H."/>
        </authorList>
    </citation>
    <scope>NUCLEOTIDE SEQUENCE [LARGE SCALE GENOMIC DNA]</scope>
    <source>
        <strain evidence="2 3">PIPN-2</strain>
    </source>
</reference>
<protein>
    <submittedName>
        <fullName evidence="2">Glycerophosphodiester transporter</fullName>
    </submittedName>
</protein>
<dbReference type="Pfam" id="PF07690">
    <property type="entry name" value="MFS_1"/>
    <property type="match status" value="1"/>
</dbReference>
<dbReference type="AlphaFoldDB" id="A0A2S5RDU3"/>
<feature type="transmembrane region" description="Helical" evidence="1">
    <location>
        <begin position="126"/>
        <end position="147"/>
    </location>
</feature>
<feature type="transmembrane region" description="Helical" evidence="1">
    <location>
        <begin position="21"/>
        <end position="41"/>
    </location>
</feature>
<dbReference type="RefSeq" id="WP_051437258.1">
    <property type="nucleotide sequence ID" value="NZ_PHNE01000002.1"/>
</dbReference>
<feature type="transmembrane region" description="Helical" evidence="1">
    <location>
        <begin position="282"/>
        <end position="303"/>
    </location>
</feature>
<gene>
    <name evidence="2" type="primary">glpU</name>
    <name evidence="2" type="ORF">ELUCI_v1c05610</name>
</gene>
<keyword evidence="1" id="KW-0472">Membrane</keyword>
<dbReference type="InterPro" id="IPR036259">
    <property type="entry name" value="MFS_trans_sf"/>
</dbReference>
<dbReference type="STRING" id="1399797.GCA_000518285_00188"/>
<feature type="transmembrane region" description="Helical" evidence="1">
    <location>
        <begin position="257"/>
        <end position="276"/>
    </location>
</feature>
<feature type="transmembrane region" description="Helical" evidence="1">
    <location>
        <begin position="168"/>
        <end position="190"/>
    </location>
</feature>
<feature type="transmembrane region" description="Helical" evidence="1">
    <location>
        <begin position="88"/>
        <end position="106"/>
    </location>
</feature>
<evidence type="ECO:0000256" key="1">
    <source>
        <dbReference type="SAM" id="Phobius"/>
    </source>
</evidence>
<dbReference type="Gene3D" id="1.20.1250.20">
    <property type="entry name" value="MFS general substrate transporter like domains"/>
    <property type="match status" value="1"/>
</dbReference>
<evidence type="ECO:0000313" key="3">
    <source>
        <dbReference type="Proteomes" id="UP000237865"/>
    </source>
</evidence>
<dbReference type="CDD" id="cd06174">
    <property type="entry name" value="MFS"/>
    <property type="match status" value="1"/>
</dbReference>
<proteinExistence type="predicted"/>
<feature type="transmembrane region" description="Helical" evidence="1">
    <location>
        <begin position="362"/>
        <end position="387"/>
    </location>
</feature>
<keyword evidence="3" id="KW-1185">Reference proteome</keyword>
<organism evidence="2 3">
    <name type="scientific">Williamsoniiplasma lucivorax</name>
    <dbReference type="NCBI Taxonomy" id="209274"/>
    <lineage>
        <taxon>Bacteria</taxon>
        <taxon>Bacillati</taxon>
        <taxon>Mycoplasmatota</taxon>
        <taxon>Mollicutes</taxon>
        <taxon>Entomoplasmatales</taxon>
        <taxon>Williamsoniiplasma</taxon>
    </lineage>
</organism>
<keyword evidence="1" id="KW-1133">Transmembrane helix</keyword>
<comment type="caution">
    <text evidence="2">The sequence shown here is derived from an EMBL/GenBank/DDBJ whole genome shotgun (WGS) entry which is preliminary data.</text>
</comment>